<gene>
    <name evidence="1" type="ORF">GCM10023307_22840</name>
</gene>
<dbReference type="RefSeq" id="WP_345303450.1">
    <property type="nucleotide sequence ID" value="NZ_BAABJE010000010.1"/>
</dbReference>
<dbReference type="Pfam" id="PF15588">
    <property type="entry name" value="Imm10"/>
    <property type="match status" value="1"/>
</dbReference>
<protein>
    <recommendedName>
        <fullName evidence="3">DUF416 family protein</fullName>
    </recommendedName>
</protein>
<keyword evidence="2" id="KW-1185">Reference proteome</keyword>
<dbReference type="EMBL" id="BAABJE010000010">
    <property type="protein sequence ID" value="GAA4796358.1"/>
    <property type="molecule type" value="Genomic_DNA"/>
</dbReference>
<dbReference type="InterPro" id="IPR028962">
    <property type="entry name" value="Imm10"/>
</dbReference>
<name>A0ABP9BLR9_9GAMM</name>
<dbReference type="Pfam" id="PF04222">
    <property type="entry name" value="DUF416"/>
    <property type="match status" value="1"/>
</dbReference>
<sequence>MASGRPRTTYIREQLVALDSGRRLVFGALCCERLLPNYISFQRNSGWGDFAAVRKALDCVWAHVYGNAQQAAEIVDASSVCELAAPSSDDFTSIYVTAAQDACFAVCSLLDYVLENDIDKIVQAATYATDSVDLFVQETDGVEPGDPELEAKILRHPLMQKELERQDSDLEAIRSAQAMSRDFIGERKAINGYGEIGNLSHPMINTAAKYQFNAHHIAVDTDGSAVVIGFADNEFSPSRFVLVQKSMKVDERDRAMGFDKVHIQIEDQSRSGYGGIVEVWAGHDRLTVLLDQAARAALKIDGDIEISVDPRHPVLGDAVLELKKLCEEDGIPFLD</sequence>
<evidence type="ECO:0000313" key="1">
    <source>
        <dbReference type="EMBL" id="GAA4796358.1"/>
    </source>
</evidence>
<proteinExistence type="predicted"/>
<evidence type="ECO:0000313" key="2">
    <source>
        <dbReference type="Proteomes" id="UP001499959"/>
    </source>
</evidence>
<accession>A0ABP9BLR9</accession>
<evidence type="ECO:0008006" key="3">
    <source>
        <dbReference type="Google" id="ProtNLM"/>
    </source>
</evidence>
<dbReference type="Gene3D" id="1.20.1590.10">
    <property type="entry name" value="YP_001051499.1 domain like"/>
    <property type="match status" value="1"/>
</dbReference>
<dbReference type="InterPro" id="IPR023381">
    <property type="entry name" value="YP001051499.1-like_dom_sf"/>
</dbReference>
<reference evidence="2" key="1">
    <citation type="journal article" date="2019" name="Int. J. Syst. Evol. Microbiol.">
        <title>The Global Catalogue of Microorganisms (GCM) 10K type strain sequencing project: providing services to taxonomists for standard genome sequencing and annotation.</title>
        <authorList>
            <consortium name="The Broad Institute Genomics Platform"/>
            <consortium name="The Broad Institute Genome Sequencing Center for Infectious Disease"/>
            <person name="Wu L."/>
            <person name="Ma J."/>
        </authorList>
    </citation>
    <scope>NUCLEOTIDE SEQUENCE [LARGE SCALE GENOMIC DNA]</scope>
    <source>
        <strain evidence="2">JCM 18204</strain>
    </source>
</reference>
<dbReference type="InterPro" id="IPR007338">
    <property type="entry name" value="DUF416"/>
</dbReference>
<organism evidence="1 2">
    <name type="scientific">Lysobacter hankyongensis</name>
    <dbReference type="NCBI Taxonomy" id="1176535"/>
    <lineage>
        <taxon>Bacteria</taxon>
        <taxon>Pseudomonadati</taxon>
        <taxon>Pseudomonadota</taxon>
        <taxon>Gammaproteobacteria</taxon>
        <taxon>Lysobacterales</taxon>
        <taxon>Lysobacteraceae</taxon>
        <taxon>Lysobacter</taxon>
    </lineage>
</organism>
<comment type="caution">
    <text evidence="1">The sequence shown here is derived from an EMBL/GenBank/DDBJ whole genome shotgun (WGS) entry which is preliminary data.</text>
</comment>
<dbReference type="Proteomes" id="UP001499959">
    <property type="component" value="Unassembled WGS sequence"/>
</dbReference>